<protein>
    <recommendedName>
        <fullName evidence="3">Acetoacetate decarboxylase</fullName>
    </recommendedName>
</protein>
<name>A0A4D7B2L0_9HYPH</name>
<gene>
    <name evidence="1" type="ORF">E8M01_29430</name>
</gene>
<keyword evidence="2" id="KW-1185">Reference proteome</keyword>
<evidence type="ECO:0008006" key="3">
    <source>
        <dbReference type="Google" id="ProtNLM"/>
    </source>
</evidence>
<evidence type="ECO:0000313" key="1">
    <source>
        <dbReference type="EMBL" id="QCI67989.1"/>
    </source>
</evidence>
<dbReference type="AlphaFoldDB" id="A0A4D7B2L0"/>
<sequence>MPLWGRPTLVSVAPNDQWSTSHDHDRCGSGWRIPQAINAGDNGPGRPPVSYRFEAGRIYRMPTHFGPAPGPRQLPETVAAHQRPGTRRLSVSARFLTDAALLERHLPEGFTLAGEPVVSVEFHHMTEIDWLAGRGYTMVHVGWPATFAGRRDQATGKFLAVVWENLADPIITGRDEIGHPKLYAEIQEPRSWDGAQLCAADWMGFRFLDLAVADLGDAALEPETTGSEGTLMLKYVPRTGDWGEADLFQVTLSPIADPELRVERRQAGAGSVRFHQASWADLPTMHHVVNALAALPVIEPRGGSVTLARGGKAFRDQRVLV</sequence>
<evidence type="ECO:0000313" key="2">
    <source>
        <dbReference type="Proteomes" id="UP000298781"/>
    </source>
</evidence>
<dbReference type="EMBL" id="CP039690">
    <property type="protein sequence ID" value="QCI67989.1"/>
    <property type="molecule type" value="Genomic_DNA"/>
</dbReference>
<dbReference type="SUPFAM" id="SSF160104">
    <property type="entry name" value="Acetoacetate decarboxylase-like"/>
    <property type="match status" value="1"/>
</dbReference>
<dbReference type="KEGG" id="pstg:E8M01_29430"/>
<dbReference type="Proteomes" id="UP000298781">
    <property type="component" value="Chromosome"/>
</dbReference>
<dbReference type="Pfam" id="PF06314">
    <property type="entry name" value="ADC"/>
    <property type="match status" value="1"/>
</dbReference>
<dbReference type="OrthoDB" id="47893at2"/>
<accession>A0A4D7B2L0</accession>
<dbReference type="GO" id="GO:0016829">
    <property type="term" value="F:lyase activity"/>
    <property type="evidence" value="ECO:0007669"/>
    <property type="project" value="InterPro"/>
</dbReference>
<organism evidence="1 2">
    <name type="scientific">Phreatobacter stygius</name>
    <dbReference type="NCBI Taxonomy" id="1940610"/>
    <lineage>
        <taxon>Bacteria</taxon>
        <taxon>Pseudomonadati</taxon>
        <taxon>Pseudomonadota</taxon>
        <taxon>Alphaproteobacteria</taxon>
        <taxon>Hyphomicrobiales</taxon>
        <taxon>Phreatobacteraceae</taxon>
        <taxon>Phreatobacter</taxon>
    </lineage>
</organism>
<dbReference type="Gene3D" id="2.40.400.10">
    <property type="entry name" value="Acetoacetate decarboxylase-like"/>
    <property type="match status" value="1"/>
</dbReference>
<dbReference type="InterPro" id="IPR023375">
    <property type="entry name" value="ADC_dom_sf"/>
</dbReference>
<dbReference type="InterPro" id="IPR010451">
    <property type="entry name" value="Acetoacetate_decarboxylase"/>
</dbReference>
<proteinExistence type="predicted"/>
<reference evidence="1 2" key="1">
    <citation type="submission" date="2019-04" db="EMBL/GenBank/DDBJ databases">
        <title>Phreatobacter aquaticus sp. nov.</title>
        <authorList>
            <person name="Choi A."/>
        </authorList>
    </citation>
    <scope>NUCLEOTIDE SEQUENCE [LARGE SCALE GENOMIC DNA]</scope>
    <source>
        <strain evidence="1 2">KCTC 52518</strain>
    </source>
</reference>